<feature type="non-terminal residue" evidence="1">
    <location>
        <position position="106"/>
    </location>
</feature>
<reference evidence="1" key="1">
    <citation type="journal article" date="2013" name="Environ. Microbiol.">
        <title>Seasonally variable intestinal metagenomes of the red palm weevil (Rhynchophorus ferrugineus).</title>
        <authorList>
            <person name="Jia S."/>
            <person name="Zhang X."/>
            <person name="Zhang G."/>
            <person name="Yin A."/>
            <person name="Zhang S."/>
            <person name="Li F."/>
            <person name="Wang L."/>
            <person name="Zhao D."/>
            <person name="Yun Q."/>
            <person name="Tala"/>
            <person name="Wang J."/>
            <person name="Sun G."/>
            <person name="Baabdullah M."/>
            <person name="Yu X."/>
            <person name="Hu S."/>
            <person name="Al-Mssallem I.S."/>
            <person name="Yu J."/>
        </authorList>
    </citation>
    <scope>NUCLEOTIDE SEQUENCE</scope>
</reference>
<dbReference type="InterPro" id="IPR029063">
    <property type="entry name" value="SAM-dependent_MTases_sf"/>
</dbReference>
<evidence type="ECO:0000313" key="1">
    <source>
        <dbReference type="EMBL" id="AIA89757.1"/>
    </source>
</evidence>
<protein>
    <submittedName>
        <fullName evidence="1">CAZy families GT2 protein</fullName>
    </submittedName>
</protein>
<dbReference type="SUPFAM" id="SSF53335">
    <property type="entry name" value="S-adenosyl-L-methionine-dependent methyltransferases"/>
    <property type="match status" value="1"/>
</dbReference>
<sequence>FHSVALRVGRVLLAPSHFMESAWLSHAPFAAWLREAHRPRTVVELGTHRGFSIFAFAEFAQRLGLSPVLQALDTWKGDDQAGFYGEAVYDTVQVIAQQHFPDSVRL</sequence>
<name>A0A060C496_9PROT</name>
<dbReference type="AlphaFoldDB" id="A0A060C496"/>
<accession>A0A060C496</accession>
<feature type="non-terminal residue" evidence="1">
    <location>
        <position position="1"/>
    </location>
</feature>
<proteinExistence type="predicted"/>
<organism evidence="1">
    <name type="scientific">uncultured Gluconacetobacter sp</name>
    <dbReference type="NCBI Taxonomy" id="254436"/>
    <lineage>
        <taxon>Bacteria</taxon>
        <taxon>Pseudomonadati</taxon>
        <taxon>Pseudomonadota</taxon>
        <taxon>Alphaproteobacteria</taxon>
        <taxon>Acetobacterales</taxon>
        <taxon>Acetobacteraceae</taxon>
        <taxon>Gluconacetobacter</taxon>
        <taxon>environmental samples</taxon>
    </lineage>
</organism>
<dbReference type="EMBL" id="KF122461">
    <property type="protein sequence ID" value="AIA89757.1"/>
    <property type="molecule type" value="Genomic_DNA"/>
</dbReference>